<dbReference type="AlphaFoldDB" id="A0A255GFW8"/>
<dbReference type="EMBL" id="NMVO01000012">
    <property type="protein sequence ID" value="OYO14481.1"/>
    <property type="molecule type" value="Genomic_DNA"/>
</dbReference>
<dbReference type="RefSeq" id="WP_094355484.1">
    <property type="nucleotide sequence ID" value="NZ_NMVK01000002.1"/>
</dbReference>
<keyword evidence="2" id="KW-1185">Reference proteome</keyword>
<reference evidence="1 2" key="1">
    <citation type="submission" date="2017-07" db="EMBL/GenBank/DDBJ databases">
        <title>Draft whole genome sequences of clinical Proprionibacteriaceae strains.</title>
        <authorList>
            <person name="Bernier A.-M."/>
            <person name="Bernard K."/>
            <person name="Domingo M.-C."/>
        </authorList>
    </citation>
    <scope>NUCLEOTIDE SEQUENCE [LARGE SCALE GENOMIC DNA]</scope>
    <source>
        <strain evidence="1 2">NML 030167</strain>
    </source>
</reference>
<accession>A0A255GFW8</accession>
<dbReference type="Proteomes" id="UP000215896">
    <property type="component" value="Unassembled WGS sequence"/>
</dbReference>
<protein>
    <submittedName>
        <fullName evidence="1">Pilus assembly protein CpaE</fullName>
    </submittedName>
</protein>
<evidence type="ECO:0000313" key="1">
    <source>
        <dbReference type="EMBL" id="OYO14481.1"/>
    </source>
</evidence>
<sequence length="133" mass="14984">MLSCELATQLADAGLAWRPQSGDRFMIPDRDLDAEVFVVSEMTIEVEEFSTGELIRFNGTTEWALDSIPAAEVRWLPREDQLRTALGDDFDRLESRGDGFRVLLADGRFHDGRDAEDAYARALLEVLHARRAA</sequence>
<comment type="caution">
    <text evidence="1">The sequence shown here is derived from an EMBL/GenBank/DDBJ whole genome shotgun (WGS) entry which is preliminary data.</text>
</comment>
<evidence type="ECO:0000313" key="2">
    <source>
        <dbReference type="Proteomes" id="UP000215896"/>
    </source>
</evidence>
<organism evidence="1 2">
    <name type="scientific">Enemella evansiae</name>
    <dbReference type="NCBI Taxonomy" id="2016499"/>
    <lineage>
        <taxon>Bacteria</taxon>
        <taxon>Bacillati</taxon>
        <taxon>Actinomycetota</taxon>
        <taxon>Actinomycetes</taxon>
        <taxon>Propionibacteriales</taxon>
        <taxon>Propionibacteriaceae</taxon>
        <taxon>Enemella</taxon>
    </lineage>
</organism>
<proteinExistence type="predicted"/>
<name>A0A255GFW8_9ACTN</name>
<gene>
    <name evidence="1" type="ORF">CGZ94_07750</name>
</gene>
<dbReference type="OrthoDB" id="3295834at2"/>